<sequence>MVNGRNVRRCEEHTVDSSFIPNNCYCAKHRACDGWMRAISTNAECDVPWQGVHGFEKLQTPKRSASRFLGYSSSYKLWQFRISCMAATQRPRRDQRETTGPRGRACTRAPAKYGIEPRRAALVDRRVVHARTSSAARNTAFVIWRTWAAVADACCC</sequence>
<reference evidence="1 2" key="1">
    <citation type="journal article" date="2018" name="Mol. Biol. Evol.">
        <title>Broad Genomic Sampling Reveals a Smut Pathogenic Ancestry of the Fungal Clade Ustilaginomycotina.</title>
        <authorList>
            <person name="Kijpornyongpan T."/>
            <person name="Mondo S.J."/>
            <person name="Barry K."/>
            <person name="Sandor L."/>
            <person name="Lee J."/>
            <person name="Lipzen A."/>
            <person name="Pangilinan J."/>
            <person name="LaButti K."/>
            <person name="Hainaut M."/>
            <person name="Henrissat B."/>
            <person name="Grigoriev I.V."/>
            <person name="Spatafora J.W."/>
            <person name="Aime M.C."/>
        </authorList>
    </citation>
    <scope>NUCLEOTIDE SEQUENCE [LARGE SCALE GENOMIC DNA]</scope>
    <source>
        <strain evidence="1 2">MCA 4658</strain>
    </source>
</reference>
<protein>
    <submittedName>
        <fullName evidence="1">Uncharacterized protein</fullName>
    </submittedName>
</protein>
<dbReference type="InParanoid" id="A0A316W5V1"/>
<keyword evidence="2" id="KW-1185">Reference proteome</keyword>
<dbReference type="GeneID" id="37032855"/>
<evidence type="ECO:0000313" key="2">
    <source>
        <dbReference type="Proteomes" id="UP000245783"/>
    </source>
</evidence>
<dbReference type="RefSeq" id="XP_025372500.1">
    <property type="nucleotide sequence ID" value="XM_025510985.1"/>
</dbReference>
<dbReference type="Proteomes" id="UP000245783">
    <property type="component" value="Unassembled WGS sequence"/>
</dbReference>
<accession>A0A316W5V1</accession>
<dbReference type="AlphaFoldDB" id="A0A316W5V1"/>
<organism evidence="1 2">
    <name type="scientific">Ceraceosorus guamensis</name>
    <dbReference type="NCBI Taxonomy" id="1522189"/>
    <lineage>
        <taxon>Eukaryota</taxon>
        <taxon>Fungi</taxon>
        <taxon>Dikarya</taxon>
        <taxon>Basidiomycota</taxon>
        <taxon>Ustilaginomycotina</taxon>
        <taxon>Exobasidiomycetes</taxon>
        <taxon>Ceraceosorales</taxon>
        <taxon>Ceraceosoraceae</taxon>
        <taxon>Ceraceosorus</taxon>
    </lineage>
</organism>
<dbReference type="EMBL" id="KZ819356">
    <property type="protein sequence ID" value="PWN45340.1"/>
    <property type="molecule type" value="Genomic_DNA"/>
</dbReference>
<proteinExistence type="predicted"/>
<name>A0A316W5V1_9BASI</name>
<gene>
    <name evidence="1" type="ORF">IE81DRAFT_213330</name>
</gene>
<evidence type="ECO:0000313" key="1">
    <source>
        <dbReference type="EMBL" id="PWN45340.1"/>
    </source>
</evidence>